<keyword evidence="1" id="KW-0328">Glycosyltransferase</keyword>
<organism evidence="4 5">
    <name type="scientific">Actibacterium pelagium</name>
    <dbReference type="NCBI Taxonomy" id="2029103"/>
    <lineage>
        <taxon>Bacteria</taxon>
        <taxon>Pseudomonadati</taxon>
        <taxon>Pseudomonadota</taxon>
        <taxon>Alphaproteobacteria</taxon>
        <taxon>Rhodobacterales</taxon>
        <taxon>Roseobacteraceae</taxon>
        <taxon>Actibacterium</taxon>
    </lineage>
</organism>
<dbReference type="PANTHER" id="PTHR43285">
    <property type="entry name" value="ANTHRANILATE PHOSPHORIBOSYLTRANSFERASE"/>
    <property type="match status" value="1"/>
</dbReference>
<keyword evidence="5" id="KW-1185">Reference proteome</keyword>
<dbReference type="SUPFAM" id="SSF52418">
    <property type="entry name" value="Nucleoside phosphorylase/phosphoribosyltransferase catalytic domain"/>
    <property type="match status" value="1"/>
</dbReference>
<evidence type="ECO:0000256" key="1">
    <source>
        <dbReference type="ARBA" id="ARBA00022676"/>
    </source>
</evidence>
<dbReference type="Proteomes" id="UP000606730">
    <property type="component" value="Unassembled WGS sequence"/>
</dbReference>
<protein>
    <recommendedName>
        <fullName evidence="3">Glycosyl transferase family 3 N-terminal domain-containing protein</fullName>
    </recommendedName>
</protein>
<dbReference type="Gene3D" id="3.40.1030.10">
    <property type="entry name" value="Nucleoside phosphorylase/phosphoribosyltransferase catalytic domain"/>
    <property type="match status" value="1"/>
</dbReference>
<dbReference type="SUPFAM" id="SSF47648">
    <property type="entry name" value="Nucleoside phosphorylase/phosphoribosyltransferase N-terminal domain"/>
    <property type="match status" value="1"/>
</dbReference>
<dbReference type="Gene3D" id="1.20.970.10">
    <property type="entry name" value="Transferase, Pyrimidine Nucleoside Phosphorylase, Chain C"/>
    <property type="match status" value="1"/>
</dbReference>
<sequence>MALILSGDADPHAVGALLMLMRFRGEIAPEIAGFVTAMRAEIAPWTGTRPAIDWPSYAAGRTRGVPWFLLAAKLVAQAGHPVLLHGWNSHQNPIADVRGALPEAGIKQAGSVADAGQIMAAEGIAYLPLEAFAPELLRLLRLREVLGLRSAVNTCLRVLNPGGAAVSVQGVFHPPYRELQMDAGAILGQPAMTVIKGGGGEFERHPSKIIELFGLKDGTPWQATAAPILDETRRLADAEHAPADLARLWSGDLDDPFAEAVVLGTAALALEAAGEPEGLAKARNLWQNRPKG</sequence>
<dbReference type="GO" id="GO:0004048">
    <property type="term" value="F:anthranilate phosphoribosyltransferase activity"/>
    <property type="evidence" value="ECO:0007669"/>
    <property type="project" value="InterPro"/>
</dbReference>
<dbReference type="InterPro" id="IPR017459">
    <property type="entry name" value="Glycosyl_Trfase_fam3_N_dom"/>
</dbReference>
<dbReference type="InterPro" id="IPR036320">
    <property type="entry name" value="Glycosyl_Trfase_fam3_N_dom_sf"/>
</dbReference>
<feature type="domain" description="Glycosyl transferase family 3 N-terminal" evidence="3">
    <location>
        <begin position="1"/>
        <end position="40"/>
    </location>
</feature>
<dbReference type="InterPro" id="IPR035902">
    <property type="entry name" value="Nuc_phospho_transferase"/>
</dbReference>
<reference evidence="4" key="1">
    <citation type="journal article" date="2014" name="Int. J. Syst. Evol. Microbiol.">
        <title>Complete genome sequence of Corynebacterium casei LMG S-19264T (=DSM 44701T), isolated from a smear-ripened cheese.</title>
        <authorList>
            <consortium name="US DOE Joint Genome Institute (JGI-PGF)"/>
            <person name="Walter F."/>
            <person name="Albersmeier A."/>
            <person name="Kalinowski J."/>
            <person name="Ruckert C."/>
        </authorList>
    </citation>
    <scope>NUCLEOTIDE SEQUENCE</scope>
    <source>
        <strain evidence="4">CGMCC 1.16012</strain>
    </source>
</reference>
<proteinExistence type="predicted"/>
<gene>
    <name evidence="4" type="ORF">GCM10011517_18590</name>
</gene>
<dbReference type="NCBIfam" id="NF006564">
    <property type="entry name" value="PRK09071.1"/>
    <property type="match status" value="1"/>
</dbReference>
<evidence type="ECO:0000313" key="4">
    <source>
        <dbReference type="EMBL" id="GGE51098.1"/>
    </source>
</evidence>
<evidence type="ECO:0000259" key="3">
    <source>
        <dbReference type="Pfam" id="PF02885"/>
    </source>
</evidence>
<dbReference type="Pfam" id="PF02885">
    <property type="entry name" value="Glycos_trans_3N"/>
    <property type="match status" value="1"/>
</dbReference>
<keyword evidence="2" id="KW-0808">Transferase</keyword>
<dbReference type="AlphaFoldDB" id="A0A917AH46"/>
<evidence type="ECO:0000313" key="5">
    <source>
        <dbReference type="Proteomes" id="UP000606730"/>
    </source>
</evidence>
<dbReference type="InterPro" id="IPR005940">
    <property type="entry name" value="Anthranilate_Pribosyl_Tfrase"/>
</dbReference>
<name>A0A917AH46_9RHOB</name>
<dbReference type="GO" id="GO:0000162">
    <property type="term" value="P:L-tryptophan biosynthetic process"/>
    <property type="evidence" value="ECO:0007669"/>
    <property type="project" value="InterPro"/>
</dbReference>
<reference evidence="4" key="2">
    <citation type="submission" date="2020-09" db="EMBL/GenBank/DDBJ databases">
        <authorList>
            <person name="Sun Q."/>
            <person name="Zhou Y."/>
        </authorList>
    </citation>
    <scope>NUCLEOTIDE SEQUENCE</scope>
    <source>
        <strain evidence="4">CGMCC 1.16012</strain>
    </source>
</reference>
<comment type="caution">
    <text evidence="4">The sequence shown here is derived from an EMBL/GenBank/DDBJ whole genome shotgun (WGS) entry which is preliminary data.</text>
</comment>
<accession>A0A917AH46</accession>
<dbReference type="PANTHER" id="PTHR43285:SF2">
    <property type="entry name" value="ANTHRANILATE PHOSPHORIBOSYLTRANSFERASE"/>
    <property type="match status" value="1"/>
</dbReference>
<dbReference type="GO" id="GO:0005829">
    <property type="term" value="C:cytosol"/>
    <property type="evidence" value="ECO:0007669"/>
    <property type="project" value="TreeGrafter"/>
</dbReference>
<evidence type="ECO:0000256" key="2">
    <source>
        <dbReference type="ARBA" id="ARBA00022679"/>
    </source>
</evidence>
<dbReference type="EMBL" id="BMKN01000002">
    <property type="protein sequence ID" value="GGE51098.1"/>
    <property type="molecule type" value="Genomic_DNA"/>
</dbReference>